<comment type="caution">
    <text evidence="1">The sequence shown here is derived from an EMBL/GenBank/DDBJ whole genome shotgun (WGS) entry which is preliminary data.</text>
</comment>
<dbReference type="RefSeq" id="WP_111352662.1">
    <property type="nucleotide sequence ID" value="NZ_QHHQ01000017.1"/>
</dbReference>
<evidence type="ECO:0000313" key="1">
    <source>
        <dbReference type="EMBL" id="RAH96050.1"/>
    </source>
</evidence>
<reference evidence="1 2" key="1">
    <citation type="submission" date="2018-05" db="EMBL/GenBank/DDBJ databases">
        <title>Acuticoccus sediminis sp. nov., isolated from deep-sea sediment of Indian Ocean.</title>
        <authorList>
            <person name="Liu X."/>
            <person name="Lai Q."/>
            <person name="Du Y."/>
            <person name="Sun F."/>
            <person name="Zhang X."/>
            <person name="Wang S."/>
            <person name="Shao Z."/>
        </authorList>
    </citation>
    <scope>NUCLEOTIDE SEQUENCE [LARGE SCALE GENOMIC DNA]</scope>
    <source>
        <strain evidence="1 2">PTG4-2</strain>
    </source>
</reference>
<accession>A0A8B2NJW5</accession>
<gene>
    <name evidence="1" type="ORF">DLJ53_33420</name>
</gene>
<dbReference type="AlphaFoldDB" id="A0A8B2NJW5"/>
<dbReference type="Proteomes" id="UP000249590">
    <property type="component" value="Unassembled WGS sequence"/>
</dbReference>
<name>A0A8B2NJW5_9HYPH</name>
<evidence type="ECO:0000313" key="2">
    <source>
        <dbReference type="Proteomes" id="UP000249590"/>
    </source>
</evidence>
<dbReference type="EMBL" id="QHHQ01000017">
    <property type="protein sequence ID" value="RAH96050.1"/>
    <property type="molecule type" value="Genomic_DNA"/>
</dbReference>
<keyword evidence="2" id="KW-1185">Reference proteome</keyword>
<proteinExistence type="predicted"/>
<organism evidence="1 2">
    <name type="scientific">Acuticoccus sediminis</name>
    <dbReference type="NCBI Taxonomy" id="2184697"/>
    <lineage>
        <taxon>Bacteria</taxon>
        <taxon>Pseudomonadati</taxon>
        <taxon>Pseudomonadota</taxon>
        <taxon>Alphaproteobacteria</taxon>
        <taxon>Hyphomicrobiales</taxon>
        <taxon>Amorphaceae</taxon>
        <taxon>Acuticoccus</taxon>
    </lineage>
</organism>
<sequence length="76" mass="8597">MSTHTRHRGLELFDVIVDEQLMWGWRIAAPDRETAWAIAEARLNLEGLCRAERRSSDACVYAVDPVDPTEDEEGAP</sequence>
<protein>
    <submittedName>
        <fullName evidence="1">Uncharacterized protein</fullName>
    </submittedName>
</protein>